<dbReference type="PANTHER" id="PTHR21396">
    <property type="entry name" value="39S RIBOSOMAL PROTEIN L43"/>
    <property type="match status" value="1"/>
</dbReference>
<dbReference type="InterPro" id="IPR039927">
    <property type="entry name" value="Ribosomal_mL43"/>
</dbReference>
<reference evidence="8" key="1">
    <citation type="journal article" date="2013" name="Genome Biol. Evol.">
        <title>Punctuated emergences of genetic and phenotypic innovations in eumetazoan, bilaterian, euteleostome, and hominidae ancestors.</title>
        <authorList>
            <person name="Wenger Y."/>
            <person name="Galliot B."/>
        </authorList>
    </citation>
    <scope>NUCLEOTIDE SEQUENCE</scope>
    <source>
        <tissue evidence="8">Whole animals</tissue>
    </source>
</reference>
<dbReference type="GO" id="GO:0003735">
    <property type="term" value="F:structural constituent of ribosome"/>
    <property type="evidence" value="ECO:0007669"/>
    <property type="project" value="InterPro"/>
</dbReference>
<accession>T2M9V0</accession>
<evidence type="ECO:0000256" key="6">
    <source>
        <dbReference type="ARBA" id="ARBA00035188"/>
    </source>
</evidence>
<evidence type="ECO:0000256" key="3">
    <source>
        <dbReference type="ARBA" id="ARBA00022980"/>
    </source>
</evidence>
<organism evidence="8">
    <name type="scientific">Hydra vulgaris</name>
    <name type="common">Hydra</name>
    <name type="synonym">Hydra attenuata</name>
    <dbReference type="NCBI Taxonomy" id="6087"/>
    <lineage>
        <taxon>Eukaryota</taxon>
        <taxon>Metazoa</taxon>
        <taxon>Cnidaria</taxon>
        <taxon>Hydrozoa</taxon>
        <taxon>Hydroidolina</taxon>
        <taxon>Anthoathecata</taxon>
        <taxon>Aplanulata</taxon>
        <taxon>Hydridae</taxon>
        <taxon>Hydra</taxon>
    </lineage>
</organism>
<evidence type="ECO:0000256" key="4">
    <source>
        <dbReference type="ARBA" id="ARBA00023128"/>
    </source>
</evidence>
<dbReference type="EMBL" id="HAAD01002485">
    <property type="protein sequence ID" value="CDG68717.1"/>
    <property type="molecule type" value="mRNA"/>
</dbReference>
<keyword evidence="3 8" id="KW-0689">Ribosomal protein</keyword>
<evidence type="ECO:0000313" key="8">
    <source>
        <dbReference type="EMBL" id="CDG68717.1"/>
    </source>
</evidence>
<dbReference type="GO" id="GO:0032543">
    <property type="term" value="P:mitochondrial translation"/>
    <property type="evidence" value="ECO:0007669"/>
    <property type="project" value="InterPro"/>
</dbReference>
<keyword evidence="4" id="KW-0496">Mitochondrion</keyword>
<dbReference type="OrthoDB" id="88at2759"/>
<protein>
    <recommendedName>
        <fullName evidence="6">Large ribosomal subunit protein mL43</fullName>
    </recommendedName>
</protein>
<name>T2M9V0_HYDVU</name>
<evidence type="ECO:0000256" key="2">
    <source>
        <dbReference type="ARBA" id="ARBA00006073"/>
    </source>
</evidence>
<proteinExistence type="evidence at transcript level"/>
<dbReference type="GO" id="GO:0005762">
    <property type="term" value="C:mitochondrial large ribosomal subunit"/>
    <property type="evidence" value="ECO:0007669"/>
    <property type="project" value="TreeGrafter"/>
</dbReference>
<comment type="subcellular location">
    <subcellularLocation>
        <location evidence="1">Mitochondrion</location>
    </subcellularLocation>
</comment>
<feature type="domain" description="Ribosomal protein/NADH dehydrogenase" evidence="7">
    <location>
        <begin position="62"/>
        <end position="135"/>
    </location>
</feature>
<gene>
    <name evidence="8" type="primary">MRPL43</name>
</gene>
<dbReference type="AlphaFoldDB" id="T2M9V0"/>
<evidence type="ECO:0000256" key="5">
    <source>
        <dbReference type="ARBA" id="ARBA00023274"/>
    </source>
</evidence>
<dbReference type="SMART" id="SM00916">
    <property type="entry name" value="L51_S25_CI-B8"/>
    <property type="match status" value="1"/>
</dbReference>
<sequence length="182" mass="21655">MGSKGPFKTIFKMKPEVNRSVFERAKALKVPHKNPPNNTYELHWKFGRYVCQLKRLTFNYCTYSGSSRGLRYFIDFEAEKFVKDNPQTSVYFQQRNGKDPRLVANYMNGQDRIISVPNHDSIAIWDWLERLKNESGRQWRSERLHQPWLTSTPSIQGTWNPFLHKPPVNINPEYYIRRNKNS</sequence>
<dbReference type="KEGG" id="hmg:100202924"/>
<comment type="similarity">
    <text evidence="2">Belongs to the mitochondrion-specific ribosomal protein mL43 family.</text>
</comment>
<evidence type="ECO:0000259" key="7">
    <source>
        <dbReference type="SMART" id="SM00916"/>
    </source>
</evidence>
<dbReference type="PANTHER" id="PTHR21396:SF2">
    <property type="entry name" value="LARGE RIBOSOMAL SUBUNIT PROTEIN ML43"/>
    <property type="match status" value="1"/>
</dbReference>
<dbReference type="Pfam" id="PF05047">
    <property type="entry name" value="L51_S25_CI-B8"/>
    <property type="match status" value="1"/>
</dbReference>
<evidence type="ECO:0000256" key="1">
    <source>
        <dbReference type="ARBA" id="ARBA00004173"/>
    </source>
</evidence>
<dbReference type="Gene3D" id="3.40.30.10">
    <property type="entry name" value="Glutaredoxin"/>
    <property type="match status" value="1"/>
</dbReference>
<dbReference type="InterPro" id="IPR007741">
    <property type="entry name" value="Ribosomal_mL43/mS25/NADH_DH"/>
</dbReference>
<keyword evidence="5" id="KW-0687">Ribonucleoprotein</keyword>
<dbReference type="InterPro" id="IPR036249">
    <property type="entry name" value="Thioredoxin-like_sf"/>
</dbReference>
<dbReference type="SUPFAM" id="SSF52833">
    <property type="entry name" value="Thioredoxin-like"/>
    <property type="match status" value="1"/>
</dbReference>